<name>A0ABD1MDT6_9FABA</name>
<organism evidence="2 3">
    <name type="scientific">Flemingia macrophylla</name>
    <dbReference type="NCBI Taxonomy" id="520843"/>
    <lineage>
        <taxon>Eukaryota</taxon>
        <taxon>Viridiplantae</taxon>
        <taxon>Streptophyta</taxon>
        <taxon>Embryophyta</taxon>
        <taxon>Tracheophyta</taxon>
        <taxon>Spermatophyta</taxon>
        <taxon>Magnoliopsida</taxon>
        <taxon>eudicotyledons</taxon>
        <taxon>Gunneridae</taxon>
        <taxon>Pentapetalae</taxon>
        <taxon>rosids</taxon>
        <taxon>fabids</taxon>
        <taxon>Fabales</taxon>
        <taxon>Fabaceae</taxon>
        <taxon>Papilionoideae</taxon>
        <taxon>50 kb inversion clade</taxon>
        <taxon>NPAAA clade</taxon>
        <taxon>indigoferoid/millettioid clade</taxon>
        <taxon>Phaseoleae</taxon>
        <taxon>Flemingia</taxon>
    </lineage>
</organism>
<dbReference type="PANTHER" id="PTHR32108">
    <property type="entry name" value="DNA-DIRECTED RNA POLYMERASE SUBUNIT ALPHA"/>
    <property type="match status" value="1"/>
</dbReference>
<proteinExistence type="predicted"/>
<keyword evidence="1" id="KW-0732">Signal</keyword>
<dbReference type="EMBL" id="JBGMDY010000005">
    <property type="protein sequence ID" value="KAL2333958.1"/>
    <property type="molecule type" value="Genomic_DNA"/>
</dbReference>
<protein>
    <submittedName>
        <fullName evidence="2">Uncharacterized protein</fullName>
    </submittedName>
</protein>
<dbReference type="Proteomes" id="UP001603857">
    <property type="component" value="Unassembled WGS sequence"/>
</dbReference>
<keyword evidence="3" id="KW-1185">Reference proteome</keyword>
<sequence length="280" mass="32088">MTVSHLACLELWKSVFALFCFAAKELRIKIEGCINSVDESSLGGTVHAQTEAMTIHVEEVEDELRKHHNPPLGFFELFHSFLYESDKAVPRVYNIQTSTVSDVTNIVGIRSMNWSGRIYTPYNLQDKAPKEKSRAEEKEKEPEEEVDEFIKFIWQSEYFIIDQLNRTPTKITLLSLIMNSEPHHQALLKVLNEAYVAYNISQDKFKGIVSHITINNHLTFTDKEIPFEGATHNKPLNISVKCKDYLIVKVLMDNGSSLNVMPKCTLEQVIIRGVQMRRAT</sequence>
<reference evidence="2 3" key="1">
    <citation type="submission" date="2024-08" db="EMBL/GenBank/DDBJ databases">
        <title>Insights into the chromosomal genome structure of Flemingia macrophylla.</title>
        <authorList>
            <person name="Ding Y."/>
            <person name="Zhao Y."/>
            <person name="Bi W."/>
            <person name="Wu M."/>
            <person name="Zhao G."/>
            <person name="Gong Y."/>
            <person name="Li W."/>
            <person name="Zhang P."/>
        </authorList>
    </citation>
    <scope>NUCLEOTIDE SEQUENCE [LARGE SCALE GENOMIC DNA]</scope>
    <source>
        <strain evidence="2">DYQJB</strain>
        <tissue evidence="2">Leaf</tissue>
    </source>
</reference>
<evidence type="ECO:0000256" key="1">
    <source>
        <dbReference type="SAM" id="SignalP"/>
    </source>
</evidence>
<gene>
    <name evidence="2" type="ORF">Fmac_015171</name>
</gene>
<feature type="signal peptide" evidence="1">
    <location>
        <begin position="1"/>
        <end position="17"/>
    </location>
</feature>
<comment type="caution">
    <text evidence="2">The sequence shown here is derived from an EMBL/GenBank/DDBJ whole genome shotgun (WGS) entry which is preliminary data.</text>
</comment>
<dbReference type="AlphaFoldDB" id="A0ABD1MDT6"/>
<dbReference type="PANTHER" id="PTHR32108:SF9">
    <property type="entry name" value="REVERSE TRANSCRIPTASE RNASE H-LIKE DOMAIN-CONTAINING PROTEIN"/>
    <property type="match status" value="1"/>
</dbReference>
<evidence type="ECO:0000313" key="2">
    <source>
        <dbReference type="EMBL" id="KAL2333958.1"/>
    </source>
</evidence>
<feature type="chain" id="PRO_5044742981" evidence="1">
    <location>
        <begin position="18"/>
        <end position="280"/>
    </location>
</feature>
<accession>A0ABD1MDT6</accession>
<evidence type="ECO:0000313" key="3">
    <source>
        <dbReference type="Proteomes" id="UP001603857"/>
    </source>
</evidence>